<evidence type="ECO:0000313" key="6">
    <source>
        <dbReference type="EMBL" id="BAC31495.1"/>
    </source>
</evidence>
<reference evidence="6" key="8">
    <citation type="journal article" date="2005" name="Science">
        <title>Antisense Transcription in the Mammalian Transcriptome.</title>
        <authorList>
            <consortium name="RIKEN Genome Exploration Research Group and Genome Science Group (Genome Network Project Core Group) and the FANTOM Consortium"/>
        </authorList>
    </citation>
    <scope>NUCLEOTIDE SEQUENCE</scope>
    <source>
        <strain evidence="6">C57BL/6J</strain>
        <tissue evidence="6">Cerebellum</tissue>
    </source>
</reference>
<reference evidence="6" key="2">
    <citation type="journal article" date="2000" name="Genome Res.">
        <title>Normalization and subtraction of cap-trapper-selected cDNAs to prepare full-length cDNA libraries for rapid discovery of new genes.</title>
        <authorList>
            <person name="Carninci P."/>
            <person name="Shibata Y."/>
            <person name="Hayatsu N."/>
            <person name="Sugahara Y."/>
            <person name="Shibata K."/>
            <person name="Itoh M."/>
            <person name="Konno H."/>
            <person name="Okazaki Y."/>
            <person name="Muramatsu M."/>
            <person name="Hayashizaki Y."/>
        </authorList>
    </citation>
    <scope>NUCLEOTIDE SEQUENCE</scope>
    <source>
        <strain evidence="6">C57BL/6J</strain>
        <tissue evidence="6">Cerebellum</tissue>
    </source>
</reference>
<dbReference type="AGR" id="MGI:2142572"/>
<comment type="similarity">
    <text evidence="2">Belongs to the MTUS1 family.</text>
</comment>
<evidence type="ECO:0000256" key="1">
    <source>
        <dbReference type="ARBA" id="ARBA00004123"/>
    </source>
</evidence>
<reference evidence="6" key="6">
    <citation type="journal article" date="2002" name="Nature">
        <title>Analysis of the mouse transcriptome based on functional annotation of 60,770 full-length cDNAs.</title>
        <authorList>
            <consortium name="The FANTOM Consortium and the RIKEN Genome Exploration Research Group Phase I and II Team"/>
        </authorList>
    </citation>
    <scope>NUCLEOTIDE SEQUENCE</scope>
    <source>
        <strain evidence="6">C57BL/6J</strain>
        <tissue evidence="6">Cerebellum</tissue>
    </source>
</reference>
<gene>
    <name evidence="7" type="primary">Mtus1</name>
</gene>
<reference evidence="6" key="1">
    <citation type="journal article" date="1999" name="Methods Enzymol.">
        <title>High-efficiency full-length cDNA cloning.</title>
        <authorList>
            <person name="Carninci P."/>
            <person name="Hayashizaki Y."/>
        </authorList>
    </citation>
    <scope>NUCLEOTIDE SEQUENCE</scope>
    <source>
        <strain evidence="6">C57BL/6J</strain>
        <tissue evidence="6">Cerebellum</tissue>
    </source>
</reference>
<keyword evidence="5" id="KW-0812">Transmembrane</keyword>
<reference evidence="6" key="4">
    <citation type="journal article" date="2001" name="Nature">
        <title>Functional annotation of a full-length mouse cDNA collection.</title>
        <authorList>
            <consortium name="The RIKEN Genome Exploration Research Group Phase II Team and the FANTOM Consortium"/>
        </authorList>
    </citation>
    <scope>NUCLEOTIDE SEQUENCE</scope>
    <source>
        <strain evidence="6">C57BL/6J</strain>
        <tissue evidence="6">Cerebellum</tissue>
    </source>
</reference>
<sequence length="230" mass="25222">MTIPGGFRSCTETDISSTIFINSTLTPPAGSERQYDATLLALLVVGSYSLCIIPLLATLTRKKSGHAAINKYEEKPPKQAFQNGSGPLYLKPLVPRAHSHLLKTSPKGPSRKSLFTAFNSVEKGRQKNPRSLCIQTQTAPDVLSSERTLELAQYKTKCESQSGFILHLRQLLSRGNTKFEALTVVIQHLLSELFPVIVPVLLMPFSSLQKSGTLAGRQPATKCLHPRDPN</sequence>
<dbReference type="GeneID" id="102103"/>
<organism evidence="6">
    <name type="scientific">Mus musculus</name>
    <name type="common">Mouse</name>
    <dbReference type="NCBI Taxonomy" id="10090"/>
    <lineage>
        <taxon>Eukaryota</taxon>
        <taxon>Metazoa</taxon>
        <taxon>Chordata</taxon>
        <taxon>Craniata</taxon>
        <taxon>Vertebrata</taxon>
        <taxon>Euteleostomi</taxon>
        <taxon>Mammalia</taxon>
        <taxon>Eutheria</taxon>
        <taxon>Euarchontoglires</taxon>
        <taxon>Glires</taxon>
        <taxon>Rodentia</taxon>
        <taxon>Myomorpha</taxon>
        <taxon>Muroidea</taxon>
        <taxon>Muridae</taxon>
        <taxon>Murinae</taxon>
        <taxon>Mus</taxon>
        <taxon>Mus</taxon>
    </lineage>
</organism>
<evidence type="ECO:0000313" key="7">
    <source>
        <dbReference type="MGI" id="MGI:2142572"/>
    </source>
</evidence>
<feature type="transmembrane region" description="Helical" evidence="5">
    <location>
        <begin position="37"/>
        <end position="57"/>
    </location>
</feature>
<dbReference type="MGI" id="MGI:2142572">
    <property type="gene designation" value="Mtus1"/>
</dbReference>
<dbReference type="GO" id="GO:0005634">
    <property type="term" value="C:nucleus"/>
    <property type="evidence" value="ECO:0007669"/>
    <property type="project" value="UniProtKB-SubCell"/>
</dbReference>
<protein>
    <submittedName>
        <fullName evidence="6">Uncharacterized protein</fullName>
    </submittedName>
</protein>
<evidence type="ECO:0000256" key="5">
    <source>
        <dbReference type="SAM" id="Phobius"/>
    </source>
</evidence>
<keyword evidence="5" id="KW-0472">Membrane</keyword>
<dbReference type="InterPro" id="IPR051293">
    <property type="entry name" value="MTUS1/CCDC69"/>
</dbReference>
<dbReference type="CTD" id="57509"/>
<evidence type="ECO:0000256" key="3">
    <source>
        <dbReference type="ARBA" id="ARBA00023054"/>
    </source>
</evidence>
<dbReference type="AlphaFoldDB" id="Q8BXV7"/>
<accession>Q8BXV7</accession>
<proteinExistence type="evidence at transcript level"/>
<reference evidence="6" key="7">
    <citation type="journal article" date="2005" name="Science">
        <title>The Transcriptional Landscape of the Mammalian Genome.</title>
        <authorList>
            <consortium name="The FANTOM Consortium"/>
            <consortium name="Riken Genome Exploration Research Group and Genome Science Group (Genome Network Project Core Group)"/>
        </authorList>
    </citation>
    <scope>NUCLEOTIDE SEQUENCE</scope>
    <source>
        <strain evidence="6">C57BL/6J</strain>
        <tissue evidence="6">Cerebellum</tissue>
    </source>
</reference>
<keyword evidence="4" id="KW-0539">Nucleus</keyword>
<reference evidence="6" key="5">
    <citation type="submission" date="2001-07" db="EMBL/GenBank/DDBJ databases">
        <authorList>
            <person name="Adachi J."/>
            <person name="Aizawa K."/>
            <person name="Akimura T."/>
            <person name="Arakawa T."/>
            <person name="Bono H."/>
            <person name="Carninci P."/>
            <person name="Fukuda S."/>
            <person name="Furuno M."/>
            <person name="Hanagaki T."/>
            <person name="Hara A."/>
            <person name="Hashizume W."/>
            <person name="Hayashida K."/>
            <person name="Hayatsu N."/>
            <person name="Hiramoto K."/>
            <person name="Hiraoka T."/>
            <person name="Hirozane T."/>
            <person name="Hori F."/>
            <person name="Imotani K."/>
            <person name="Ishii Y."/>
            <person name="Itoh M."/>
            <person name="Kagawa I."/>
            <person name="Kasukawa T."/>
            <person name="Katoh H."/>
            <person name="Kawai J."/>
            <person name="Kojima Y."/>
            <person name="Kondo S."/>
            <person name="Konno H."/>
            <person name="Kouda M."/>
            <person name="Koya S."/>
            <person name="Kurihara C."/>
            <person name="Matsuyama T."/>
            <person name="Miyazaki A."/>
            <person name="Murata M."/>
            <person name="Nakamura M."/>
            <person name="Nishi K."/>
            <person name="Nomura K."/>
            <person name="Numazaki R."/>
            <person name="Ohno M."/>
            <person name="Ohsato N."/>
            <person name="Okazaki Y."/>
            <person name="Saito R."/>
            <person name="Saitoh H."/>
            <person name="Sakai C."/>
            <person name="Sakai K."/>
            <person name="Sakazume N."/>
            <person name="Sano H."/>
            <person name="Sasaki D."/>
            <person name="Shibata K."/>
            <person name="Shinagawa A."/>
            <person name="Shiraki T."/>
            <person name="Sogabe Y."/>
            <person name="Tagami M."/>
            <person name="Tagawa A."/>
            <person name="Takahashi F."/>
            <person name="Takaku-Akahira S."/>
            <person name="Takeda Y."/>
            <person name="Tanaka T."/>
            <person name="Tomaru A."/>
            <person name="Toya T."/>
            <person name="Yasunishi A."/>
            <person name="Muramatsu M."/>
            <person name="Hayashizaki Y."/>
        </authorList>
    </citation>
    <scope>NUCLEOTIDE SEQUENCE</scope>
    <source>
        <strain evidence="6">C57BL/6J</strain>
        <tissue evidence="6">Cerebellum</tissue>
    </source>
</reference>
<keyword evidence="5" id="KW-1133">Transmembrane helix</keyword>
<dbReference type="PANTHER" id="PTHR24200:SF7">
    <property type="entry name" value="MICROTUBULE-ASSOCIATED TUMOR SUPPRESSOR 1"/>
    <property type="match status" value="1"/>
</dbReference>
<name>Q8BXV7_MOUSE</name>
<evidence type="ECO:0000256" key="4">
    <source>
        <dbReference type="ARBA" id="ARBA00023242"/>
    </source>
</evidence>
<dbReference type="PeptideAtlas" id="Q8BXV7"/>
<evidence type="ECO:0000256" key="2">
    <source>
        <dbReference type="ARBA" id="ARBA00007585"/>
    </source>
</evidence>
<dbReference type="EMBL" id="AK043214">
    <property type="protein sequence ID" value="BAC31495.1"/>
    <property type="molecule type" value="mRNA"/>
</dbReference>
<keyword evidence="3" id="KW-0175">Coiled coil</keyword>
<dbReference type="RefSeq" id="NP_001390885.1">
    <property type="nucleotide sequence ID" value="NM_001403956.1"/>
</dbReference>
<comment type="subcellular location">
    <subcellularLocation>
        <location evidence="1">Nucleus</location>
    </subcellularLocation>
</comment>
<dbReference type="PANTHER" id="PTHR24200">
    <property type="entry name" value="TOUCAN, ISOFORM A"/>
    <property type="match status" value="1"/>
</dbReference>
<reference evidence="6" key="3">
    <citation type="journal article" date="2000" name="Genome Res.">
        <title>RIKEN integrated sequence analysis (RISA) system--384-format sequencing pipeline with 384 multicapillary sequencer.</title>
        <authorList>
            <person name="Shibata K."/>
            <person name="Itoh M."/>
            <person name="Aizawa K."/>
            <person name="Nagaoka S."/>
            <person name="Sasaki N."/>
            <person name="Carninci P."/>
            <person name="Konno H."/>
            <person name="Akiyama J."/>
            <person name="Nishi K."/>
            <person name="Kitsunai T."/>
            <person name="Tashiro H."/>
            <person name="Itoh M."/>
            <person name="Sumi N."/>
            <person name="Ishii Y."/>
            <person name="Nakamura S."/>
            <person name="Hazama M."/>
            <person name="Nishine T."/>
            <person name="Harada A."/>
            <person name="Yamamoto R."/>
            <person name="Matsumoto H."/>
            <person name="Sakaguchi S."/>
            <person name="Ikegami T."/>
            <person name="Kashiwagi K."/>
            <person name="Fujiwake S."/>
            <person name="Inoue K."/>
            <person name="Togawa Y."/>
            <person name="Izawa M."/>
            <person name="Ohara E."/>
            <person name="Watahiki M."/>
            <person name="Yoneda Y."/>
            <person name="Ishikawa T."/>
            <person name="Ozawa K."/>
            <person name="Tanaka T."/>
            <person name="Matsuura S."/>
            <person name="Kawai J."/>
            <person name="Okazaki Y."/>
            <person name="Muramatsu M."/>
            <person name="Inoue Y."/>
            <person name="Kira A."/>
            <person name="Hayashizaki Y."/>
        </authorList>
    </citation>
    <scope>NUCLEOTIDE SEQUENCE</scope>
    <source>
        <strain evidence="6">C57BL/6J</strain>
        <tissue evidence="6">Cerebellum</tissue>
    </source>
</reference>